<evidence type="ECO:0000313" key="2">
    <source>
        <dbReference type="Proteomes" id="UP000186922"/>
    </source>
</evidence>
<accession>A0A1D1UHB3</accession>
<dbReference type="AlphaFoldDB" id="A0A1D1UHB3"/>
<comment type="caution">
    <text evidence="1">The sequence shown here is derived from an EMBL/GenBank/DDBJ whole genome shotgun (WGS) entry which is preliminary data.</text>
</comment>
<dbReference type="Proteomes" id="UP000186922">
    <property type="component" value="Unassembled WGS sequence"/>
</dbReference>
<keyword evidence="2" id="KW-1185">Reference proteome</keyword>
<organism evidence="1 2">
    <name type="scientific">Ramazzottius varieornatus</name>
    <name type="common">Water bear</name>
    <name type="synonym">Tardigrade</name>
    <dbReference type="NCBI Taxonomy" id="947166"/>
    <lineage>
        <taxon>Eukaryota</taxon>
        <taxon>Metazoa</taxon>
        <taxon>Ecdysozoa</taxon>
        <taxon>Tardigrada</taxon>
        <taxon>Eutardigrada</taxon>
        <taxon>Parachela</taxon>
        <taxon>Hypsibioidea</taxon>
        <taxon>Ramazzottiidae</taxon>
        <taxon>Ramazzottius</taxon>
    </lineage>
</organism>
<sequence length="35" mass="3985">MSERGLFHEKLNGNCIKKKTFHSATTFDICAKSLK</sequence>
<reference evidence="1 2" key="1">
    <citation type="journal article" date="2016" name="Nat. Commun.">
        <title>Extremotolerant tardigrade genome and improved radiotolerance of human cultured cells by tardigrade-unique protein.</title>
        <authorList>
            <person name="Hashimoto T."/>
            <person name="Horikawa D.D."/>
            <person name="Saito Y."/>
            <person name="Kuwahara H."/>
            <person name="Kozuka-Hata H."/>
            <person name="Shin-I T."/>
            <person name="Minakuchi Y."/>
            <person name="Ohishi K."/>
            <person name="Motoyama A."/>
            <person name="Aizu T."/>
            <person name="Enomoto A."/>
            <person name="Kondo K."/>
            <person name="Tanaka S."/>
            <person name="Hara Y."/>
            <person name="Koshikawa S."/>
            <person name="Sagara H."/>
            <person name="Miura T."/>
            <person name="Yokobori S."/>
            <person name="Miyagawa K."/>
            <person name="Suzuki Y."/>
            <person name="Kubo T."/>
            <person name="Oyama M."/>
            <person name="Kohara Y."/>
            <person name="Fujiyama A."/>
            <person name="Arakawa K."/>
            <person name="Katayama T."/>
            <person name="Toyoda A."/>
            <person name="Kunieda T."/>
        </authorList>
    </citation>
    <scope>NUCLEOTIDE SEQUENCE [LARGE SCALE GENOMIC DNA]</scope>
    <source>
        <strain evidence="1 2">YOKOZUNA-1</strain>
    </source>
</reference>
<protein>
    <submittedName>
        <fullName evidence="1">Uncharacterized protein</fullName>
    </submittedName>
</protein>
<proteinExistence type="predicted"/>
<dbReference type="EMBL" id="BDGG01000001">
    <property type="protein sequence ID" value="GAU87910.1"/>
    <property type="molecule type" value="Genomic_DNA"/>
</dbReference>
<name>A0A1D1UHB3_RAMVA</name>
<evidence type="ECO:0000313" key="1">
    <source>
        <dbReference type="EMBL" id="GAU87910.1"/>
    </source>
</evidence>
<gene>
    <name evidence="1" type="primary">RvY_00696-1</name>
    <name evidence="1" type="synonym">RvY_00696.1</name>
    <name evidence="1" type="ORF">RvY_00696</name>
</gene>